<sequence>MEGVDRLNELKDEMLVNNIMSRLDCTTKELIRTTATISKRWKNLWTQLPHLIFSEEDDTTYFGCDDTDTDLCDYISFIDNTLNQCPANLNLKKFKLDINYSSLVNSEFKSRANSLIRYAISRNVEDVDLWLWDGGVRQDFTYDDELFFNNLCFTRIKLSDCLFNPPNGAISWERLKCLCLFRGTLDEDMIEKILSGSPCLESLELDHCYGYRRIDVTSKSVKKLVFSGYYSNFVYEKDYIDCIKINAPYISSLTIKGGFTLRELVLLDASSLVEAYLDYWNNWTEYDPFEEDVFRGLLKSLGHVEDITYGDQCSKLLSRLEMDIDQKMEIERNRLLEVLETNCPNLEELGVL</sequence>
<keyword evidence="3" id="KW-1185">Reference proteome</keyword>
<proteinExistence type="predicted"/>
<dbReference type="Proteomes" id="UP001151760">
    <property type="component" value="Unassembled WGS sequence"/>
</dbReference>
<dbReference type="InterPro" id="IPR055357">
    <property type="entry name" value="LRR_At1g61320_AtMIF1"/>
</dbReference>
<evidence type="ECO:0000259" key="1">
    <source>
        <dbReference type="Pfam" id="PF23622"/>
    </source>
</evidence>
<name>A0ABQ5CTA5_9ASTR</name>
<dbReference type="Pfam" id="PF23622">
    <property type="entry name" value="LRR_At1g61320_AtMIF1"/>
    <property type="match status" value="1"/>
</dbReference>
<evidence type="ECO:0000313" key="2">
    <source>
        <dbReference type="EMBL" id="GJT29158.1"/>
    </source>
</evidence>
<organism evidence="2 3">
    <name type="scientific">Tanacetum coccineum</name>
    <dbReference type="NCBI Taxonomy" id="301880"/>
    <lineage>
        <taxon>Eukaryota</taxon>
        <taxon>Viridiplantae</taxon>
        <taxon>Streptophyta</taxon>
        <taxon>Embryophyta</taxon>
        <taxon>Tracheophyta</taxon>
        <taxon>Spermatophyta</taxon>
        <taxon>Magnoliopsida</taxon>
        <taxon>eudicotyledons</taxon>
        <taxon>Gunneridae</taxon>
        <taxon>Pentapetalae</taxon>
        <taxon>asterids</taxon>
        <taxon>campanulids</taxon>
        <taxon>Asterales</taxon>
        <taxon>Asteraceae</taxon>
        <taxon>Asteroideae</taxon>
        <taxon>Anthemideae</taxon>
        <taxon>Anthemidinae</taxon>
        <taxon>Tanacetum</taxon>
    </lineage>
</organism>
<gene>
    <name evidence="2" type="ORF">Tco_0909433</name>
</gene>
<accession>A0ABQ5CTA5</accession>
<dbReference type="PANTHER" id="PTHR31900">
    <property type="entry name" value="F-BOX/RNI SUPERFAMILY PROTEIN-RELATED"/>
    <property type="match status" value="1"/>
</dbReference>
<dbReference type="InterPro" id="IPR050232">
    <property type="entry name" value="FBL13/AtMIF1-like"/>
</dbReference>
<reference evidence="2" key="2">
    <citation type="submission" date="2022-01" db="EMBL/GenBank/DDBJ databases">
        <authorList>
            <person name="Yamashiro T."/>
            <person name="Shiraishi A."/>
            <person name="Satake H."/>
            <person name="Nakayama K."/>
        </authorList>
    </citation>
    <scope>NUCLEOTIDE SEQUENCE</scope>
</reference>
<feature type="domain" description="At1g61320/AtMIF1 LRR" evidence="1">
    <location>
        <begin position="89"/>
        <end position="260"/>
    </location>
</feature>
<dbReference type="Gene3D" id="3.80.10.10">
    <property type="entry name" value="Ribonuclease Inhibitor"/>
    <property type="match status" value="1"/>
</dbReference>
<protein>
    <submittedName>
        <fullName evidence="2">Ribonuclease H-like domain-containing protein</fullName>
    </submittedName>
</protein>
<comment type="caution">
    <text evidence="2">The sequence shown here is derived from an EMBL/GenBank/DDBJ whole genome shotgun (WGS) entry which is preliminary data.</text>
</comment>
<evidence type="ECO:0000313" key="3">
    <source>
        <dbReference type="Proteomes" id="UP001151760"/>
    </source>
</evidence>
<dbReference type="PANTHER" id="PTHR31900:SF30">
    <property type="entry name" value="SUPERFAMILY PROTEIN, PUTATIVE-RELATED"/>
    <property type="match status" value="1"/>
</dbReference>
<reference evidence="2" key="1">
    <citation type="journal article" date="2022" name="Int. J. Mol. Sci.">
        <title>Draft Genome of Tanacetum Coccineum: Genomic Comparison of Closely Related Tanacetum-Family Plants.</title>
        <authorList>
            <person name="Yamashiro T."/>
            <person name="Shiraishi A."/>
            <person name="Nakayama K."/>
            <person name="Satake H."/>
        </authorList>
    </citation>
    <scope>NUCLEOTIDE SEQUENCE</scope>
</reference>
<dbReference type="InterPro" id="IPR032675">
    <property type="entry name" value="LRR_dom_sf"/>
</dbReference>
<dbReference type="EMBL" id="BQNB010014521">
    <property type="protein sequence ID" value="GJT29158.1"/>
    <property type="molecule type" value="Genomic_DNA"/>
</dbReference>